<reference evidence="1" key="1">
    <citation type="submission" date="2021-03" db="EMBL/GenBank/DDBJ databases">
        <title>Draft genome sequence of rust myrtle Austropuccinia psidii MF-1, a brazilian biotype.</title>
        <authorList>
            <person name="Quecine M.C."/>
            <person name="Pachon D.M.R."/>
            <person name="Bonatelli M.L."/>
            <person name="Correr F.H."/>
            <person name="Franceschini L.M."/>
            <person name="Leite T.F."/>
            <person name="Margarido G.R.A."/>
            <person name="Almeida C.A."/>
            <person name="Ferrarezi J.A."/>
            <person name="Labate C.A."/>
        </authorList>
    </citation>
    <scope>NUCLEOTIDE SEQUENCE</scope>
    <source>
        <strain evidence="1">MF-1</strain>
    </source>
</reference>
<evidence type="ECO:0000313" key="2">
    <source>
        <dbReference type="Proteomes" id="UP000765509"/>
    </source>
</evidence>
<dbReference type="AlphaFoldDB" id="A0A9Q3D9E5"/>
<proteinExistence type="predicted"/>
<organism evidence="1 2">
    <name type="scientific">Austropuccinia psidii MF-1</name>
    <dbReference type="NCBI Taxonomy" id="1389203"/>
    <lineage>
        <taxon>Eukaryota</taxon>
        <taxon>Fungi</taxon>
        <taxon>Dikarya</taxon>
        <taxon>Basidiomycota</taxon>
        <taxon>Pucciniomycotina</taxon>
        <taxon>Pucciniomycetes</taxon>
        <taxon>Pucciniales</taxon>
        <taxon>Sphaerophragmiaceae</taxon>
        <taxon>Austropuccinia</taxon>
    </lineage>
</organism>
<name>A0A9Q3D9E5_9BASI</name>
<dbReference type="EMBL" id="AVOT02013549">
    <property type="protein sequence ID" value="MBW0496311.1"/>
    <property type="molecule type" value="Genomic_DNA"/>
</dbReference>
<gene>
    <name evidence="1" type="ORF">O181_036026</name>
</gene>
<keyword evidence="2" id="KW-1185">Reference proteome</keyword>
<dbReference type="OrthoDB" id="2506168at2759"/>
<sequence length="162" mass="18337">MLATCCPAPHFHTTIPKIGLETETVKSNQILLNFFGSSTFWSKQLHIWDDENDVSHGLSTFFKTQWYLMAKLCLGIQSHEEGFKRCLAISLNPNVDSLKMASALVKVINDHEHFTSNQILVSLLKPMVNSIDCLEHAATCLSDIWKELFTIYLEVKSINTHA</sequence>
<dbReference type="Proteomes" id="UP000765509">
    <property type="component" value="Unassembled WGS sequence"/>
</dbReference>
<accession>A0A9Q3D9E5</accession>
<comment type="caution">
    <text evidence="1">The sequence shown here is derived from an EMBL/GenBank/DDBJ whole genome shotgun (WGS) entry which is preliminary data.</text>
</comment>
<evidence type="ECO:0000313" key="1">
    <source>
        <dbReference type="EMBL" id="MBW0496311.1"/>
    </source>
</evidence>
<protein>
    <submittedName>
        <fullName evidence="1">Uncharacterized protein</fullName>
    </submittedName>
</protein>